<dbReference type="GO" id="GO:0000976">
    <property type="term" value="F:transcription cis-regulatory region binding"/>
    <property type="evidence" value="ECO:0007669"/>
    <property type="project" value="TreeGrafter"/>
</dbReference>
<evidence type="ECO:0000256" key="1">
    <source>
        <dbReference type="ARBA" id="ARBA00004123"/>
    </source>
</evidence>
<feature type="domain" description="Zn(2)-C6 fungal-type" evidence="7">
    <location>
        <begin position="29"/>
        <end position="59"/>
    </location>
</feature>
<feature type="compositionally biased region" description="Polar residues" evidence="6">
    <location>
        <begin position="96"/>
        <end position="106"/>
    </location>
</feature>
<dbReference type="GO" id="GO:0008270">
    <property type="term" value="F:zinc ion binding"/>
    <property type="evidence" value="ECO:0007669"/>
    <property type="project" value="InterPro"/>
</dbReference>
<organism evidence="8 9">
    <name type="scientific">Lophiotrema nucula</name>
    <dbReference type="NCBI Taxonomy" id="690887"/>
    <lineage>
        <taxon>Eukaryota</taxon>
        <taxon>Fungi</taxon>
        <taxon>Dikarya</taxon>
        <taxon>Ascomycota</taxon>
        <taxon>Pezizomycotina</taxon>
        <taxon>Dothideomycetes</taxon>
        <taxon>Pleosporomycetidae</taxon>
        <taxon>Pleosporales</taxon>
        <taxon>Lophiotremataceae</taxon>
        <taxon>Lophiotrema</taxon>
    </lineage>
</organism>
<dbReference type="Gene3D" id="4.10.240.10">
    <property type="entry name" value="Zn(2)-C6 fungal-type DNA-binding domain"/>
    <property type="match status" value="1"/>
</dbReference>
<accession>A0A6A5YX82</accession>
<name>A0A6A5YX82_9PLEO</name>
<protein>
    <recommendedName>
        <fullName evidence="7">Zn(2)-C6 fungal-type domain-containing protein</fullName>
    </recommendedName>
</protein>
<evidence type="ECO:0000256" key="4">
    <source>
        <dbReference type="ARBA" id="ARBA00023163"/>
    </source>
</evidence>
<keyword evidence="5" id="KW-0539">Nucleus</keyword>
<evidence type="ECO:0000259" key="7">
    <source>
        <dbReference type="PROSITE" id="PS00463"/>
    </source>
</evidence>
<keyword evidence="4" id="KW-0804">Transcription</keyword>
<evidence type="ECO:0000313" key="8">
    <source>
        <dbReference type="EMBL" id="KAF2110751.1"/>
    </source>
</evidence>
<dbReference type="EMBL" id="ML977337">
    <property type="protein sequence ID" value="KAF2110751.1"/>
    <property type="molecule type" value="Genomic_DNA"/>
</dbReference>
<gene>
    <name evidence="8" type="ORF">BDV96DRAFT_199245</name>
</gene>
<dbReference type="InterPro" id="IPR051089">
    <property type="entry name" value="prtT"/>
</dbReference>
<evidence type="ECO:0000256" key="2">
    <source>
        <dbReference type="ARBA" id="ARBA00023015"/>
    </source>
</evidence>
<evidence type="ECO:0000313" key="9">
    <source>
        <dbReference type="Proteomes" id="UP000799770"/>
    </source>
</evidence>
<dbReference type="Proteomes" id="UP000799770">
    <property type="component" value="Unassembled WGS sequence"/>
</dbReference>
<dbReference type="InterPro" id="IPR001138">
    <property type="entry name" value="Zn2Cys6_DnaBD"/>
</dbReference>
<dbReference type="GO" id="GO:0000981">
    <property type="term" value="F:DNA-binding transcription factor activity, RNA polymerase II-specific"/>
    <property type="evidence" value="ECO:0007669"/>
    <property type="project" value="InterPro"/>
</dbReference>
<feature type="region of interest" description="Disordered" evidence="6">
    <location>
        <begin position="94"/>
        <end position="122"/>
    </location>
</feature>
<comment type="subcellular location">
    <subcellularLocation>
        <location evidence="1">Nucleus</location>
    </subcellularLocation>
</comment>
<evidence type="ECO:0000256" key="6">
    <source>
        <dbReference type="SAM" id="MobiDB-lite"/>
    </source>
</evidence>
<evidence type="ECO:0000256" key="3">
    <source>
        <dbReference type="ARBA" id="ARBA00023125"/>
    </source>
</evidence>
<dbReference type="CDD" id="cd12148">
    <property type="entry name" value="fungal_TF_MHR"/>
    <property type="match status" value="1"/>
</dbReference>
<dbReference type="SUPFAM" id="SSF57701">
    <property type="entry name" value="Zn2/Cys6 DNA-binding domain"/>
    <property type="match status" value="1"/>
</dbReference>
<keyword evidence="3" id="KW-0238">DNA-binding</keyword>
<keyword evidence="9" id="KW-1185">Reference proteome</keyword>
<sequence>MDSLMDPQATAPVTGTEQGQTLAAAYGHACSNCAKAKCKCILRASGDTCERCHRLGKECSPATTVRKRGTKKATVRRAQLEEKLDDLVALLREQRASSSTETNAPVSRNGPATERASVDPPGILATMNSGWDPSTMPPRNLQGGIEYWDDPTITPATSATPAASHQSDLSANVSEPVTRLMKACDGIYGDVLEREKTHKSNFALLSRIDAEAMLKEFRTKYLRSFPFMYLPEMTTAADLARDKPLLYFTICAITIKSHDAQVRLGYQLKEALAKAVVVEGERSIDILLALISYAAWSYFFARGRPYLGMLSSITKLVISDMRLDQAANGDWPAYHIGCPNPKTFTFYQPISTPKVATKEEKRAVLCCFILATLISSSLALRYESMKWIPQLDEAIVTLEEEKEWEGDESLVTLARISRVIDEATSIARHLSESPDRAGQATVHIKGLQSMLNNVKSQIPPHLLLDRTVTGYIHIASVTIYELVLVQQEPSLGLKVYDYKRAECLQACLESAKACCENYYENPPATLVGTSFPVMLHYSHALHTLFRLSMLEDPSWDRQQARNQADVLSYLERGSVAFEKAHESLGTEEDSMFKKGAQIQKLNHPVWKAALESTNTEPGVFARDDVMDGIDETLLGLPDDAWFNDAFGSWNPLHHLSSN</sequence>
<dbReference type="PROSITE" id="PS00463">
    <property type="entry name" value="ZN2_CY6_FUNGAL_1"/>
    <property type="match status" value="1"/>
</dbReference>
<dbReference type="OrthoDB" id="1600564at2759"/>
<dbReference type="PANTHER" id="PTHR31845:SF32">
    <property type="entry name" value="MISCELLANEOUS ZN(II)2CYS6 TRANSCRIPTION FACTOR (EUROFUNG)-RELATED"/>
    <property type="match status" value="1"/>
</dbReference>
<dbReference type="GO" id="GO:0005634">
    <property type="term" value="C:nucleus"/>
    <property type="evidence" value="ECO:0007669"/>
    <property type="project" value="UniProtKB-SubCell"/>
</dbReference>
<dbReference type="PANTHER" id="PTHR31845">
    <property type="entry name" value="FINGER DOMAIN PROTEIN, PUTATIVE-RELATED"/>
    <property type="match status" value="1"/>
</dbReference>
<keyword evidence="2" id="KW-0805">Transcription regulation</keyword>
<dbReference type="InterPro" id="IPR036864">
    <property type="entry name" value="Zn2-C6_fun-type_DNA-bd_sf"/>
</dbReference>
<reference evidence="8" key="1">
    <citation type="journal article" date="2020" name="Stud. Mycol.">
        <title>101 Dothideomycetes genomes: a test case for predicting lifestyles and emergence of pathogens.</title>
        <authorList>
            <person name="Haridas S."/>
            <person name="Albert R."/>
            <person name="Binder M."/>
            <person name="Bloem J."/>
            <person name="Labutti K."/>
            <person name="Salamov A."/>
            <person name="Andreopoulos B."/>
            <person name="Baker S."/>
            <person name="Barry K."/>
            <person name="Bills G."/>
            <person name="Bluhm B."/>
            <person name="Cannon C."/>
            <person name="Castanera R."/>
            <person name="Culley D."/>
            <person name="Daum C."/>
            <person name="Ezra D."/>
            <person name="Gonzalez J."/>
            <person name="Henrissat B."/>
            <person name="Kuo A."/>
            <person name="Liang C."/>
            <person name="Lipzen A."/>
            <person name="Lutzoni F."/>
            <person name="Magnuson J."/>
            <person name="Mondo S."/>
            <person name="Nolan M."/>
            <person name="Ohm R."/>
            <person name="Pangilinan J."/>
            <person name="Park H.-J."/>
            <person name="Ramirez L."/>
            <person name="Alfaro M."/>
            <person name="Sun H."/>
            <person name="Tritt A."/>
            <person name="Yoshinaga Y."/>
            <person name="Zwiers L.-H."/>
            <person name="Turgeon B."/>
            <person name="Goodwin S."/>
            <person name="Spatafora J."/>
            <person name="Crous P."/>
            <person name="Grigoriev I."/>
        </authorList>
    </citation>
    <scope>NUCLEOTIDE SEQUENCE</scope>
    <source>
        <strain evidence="8">CBS 627.86</strain>
    </source>
</reference>
<evidence type="ECO:0000256" key="5">
    <source>
        <dbReference type="ARBA" id="ARBA00023242"/>
    </source>
</evidence>
<dbReference type="AlphaFoldDB" id="A0A6A5YX82"/>
<proteinExistence type="predicted"/>